<keyword evidence="9" id="KW-0460">Magnesium</keyword>
<comment type="pathway">
    <text evidence="3">Protein modification; protein glycosylation.</text>
</comment>
<dbReference type="STRING" id="4432.A0A1U7ZNI7"/>
<evidence type="ECO:0000256" key="5">
    <source>
        <dbReference type="ARBA" id="ARBA00012596"/>
    </source>
</evidence>
<comment type="similarity">
    <text evidence="4">Belongs to the UPP synthase family.</text>
</comment>
<dbReference type="InterPro" id="IPR038887">
    <property type="entry name" value="Nus1/NgBR"/>
</dbReference>
<keyword evidence="14" id="KW-1185">Reference proteome</keyword>
<organism evidence="14 15">
    <name type="scientific">Nelumbo nucifera</name>
    <name type="common">Sacred lotus</name>
    <dbReference type="NCBI Taxonomy" id="4432"/>
    <lineage>
        <taxon>Eukaryota</taxon>
        <taxon>Viridiplantae</taxon>
        <taxon>Streptophyta</taxon>
        <taxon>Embryophyta</taxon>
        <taxon>Tracheophyta</taxon>
        <taxon>Spermatophyta</taxon>
        <taxon>Magnoliopsida</taxon>
        <taxon>Proteales</taxon>
        <taxon>Nelumbonaceae</taxon>
        <taxon>Nelumbo</taxon>
    </lineage>
</organism>
<evidence type="ECO:0000313" key="15">
    <source>
        <dbReference type="RefSeq" id="XP_010254889.1"/>
    </source>
</evidence>
<evidence type="ECO:0000256" key="4">
    <source>
        <dbReference type="ARBA" id="ARBA00005432"/>
    </source>
</evidence>
<evidence type="ECO:0000313" key="14">
    <source>
        <dbReference type="Proteomes" id="UP000189703"/>
    </source>
</evidence>
<reference evidence="15" key="1">
    <citation type="submission" date="2025-08" db="UniProtKB">
        <authorList>
            <consortium name="RefSeq"/>
        </authorList>
    </citation>
    <scope>IDENTIFICATION</scope>
</reference>
<accession>A0A1U7ZNI7</accession>
<dbReference type="OMA" id="HVCLYDN"/>
<evidence type="ECO:0000256" key="6">
    <source>
        <dbReference type="ARBA" id="ARBA00022679"/>
    </source>
</evidence>
<dbReference type="eggNOG" id="KOG2818">
    <property type="taxonomic scope" value="Eukaryota"/>
</dbReference>
<dbReference type="GO" id="GO:0005789">
    <property type="term" value="C:endoplasmic reticulum membrane"/>
    <property type="evidence" value="ECO:0000318"/>
    <property type="project" value="GO_Central"/>
</dbReference>
<feature type="transmembrane region" description="Helical" evidence="13">
    <location>
        <begin position="38"/>
        <end position="58"/>
    </location>
</feature>
<dbReference type="AlphaFoldDB" id="A0A1U7ZNI7"/>
<keyword evidence="8" id="KW-0256">Endoplasmic reticulum</keyword>
<dbReference type="InParanoid" id="A0A1U7ZNI7"/>
<proteinExistence type="inferred from homology"/>
<keyword evidence="7 13" id="KW-0812">Transmembrane</keyword>
<comment type="cofactor">
    <cofactor evidence="1">
        <name>Mg(2+)</name>
        <dbReference type="ChEBI" id="CHEBI:18420"/>
    </cofactor>
</comment>
<comment type="catalytic activity">
    <reaction evidence="12">
        <text>n isopentenyl diphosphate + (2E,6E)-farnesyl diphosphate = a di-trans,poly-cis-polyprenyl diphosphate + n diphosphate</text>
        <dbReference type="Rhea" id="RHEA:53008"/>
        <dbReference type="Rhea" id="RHEA-COMP:19494"/>
        <dbReference type="ChEBI" id="CHEBI:33019"/>
        <dbReference type="ChEBI" id="CHEBI:128769"/>
        <dbReference type="ChEBI" id="CHEBI:136960"/>
        <dbReference type="ChEBI" id="CHEBI:175763"/>
        <dbReference type="EC" id="2.5.1.87"/>
    </reaction>
</comment>
<evidence type="ECO:0000256" key="10">
    <source>
        <dbReference type="ARBA" id="ARBA00022989"/>
    </source>
</evidence>
<evidence type="ECO:0000256" key="9">
    <source>
        <dbReference type="ARBA" id="ARBA00022842"/>
    </source>
</evidence>
<evidence type="ECO:0000256" key="13">
    <source>
        <dbReference type="SAM" id="Phobius"/>
    </source>
</evidence>
<evidence type="ECO:0000256" key="3">
    <source>
        <dbReference type="ARBA" id="ARBA00004922"/>
    </source>
</evidence>
<dbReference type="GeneID" id="104595726"/>
<dbReference type="PANTHER" id="PTHR21528">
    <property type="entry name" value="DEHYDRODOLICHYL DIPHOSPHATE SYNTHASE COMPLEX SUBUNIT NUS1"/>
    <property type="match status" value="1"/>
</dbReference>
<name>A0A1U7ZNI7_NELNU</name>
<dbReference type="EC" id="2.5.1.87" evidence="5"/>
<evidence type="ECO:0000256" key="12">
    <source>
        <dbReference type="ARBA" id="ARBA00047353"/>
    </source>
</evidence>
<dbReference type="Proteomes" id="UP000189703">
    <property type="component" value="Unplaced"/>
</dbReference>
<dbReference type="UniPathway" id="UPA00378"/>
<evidence type="ECO:0000256" key="7">
    <source>
        <dbReference type="ARBA" id="ARBA00022692"/>
    </source>
</evidence>
<dbReference type="RefSeq" id="XP_010254889.1">
    <property type="nucleotide sequence ID" value="XM_010256587.2"/>
</dbReference>
<dbReference type="Gene3D" id="3.40.1180.10">
    <property type="entry name" value="Decaprenyl diphosphate synthase-like"/>
    <property type="match status" value="1"/>
</dbReference>
<comment type="subcellular location">
    <subcellularLocation>
        <location evidence="2">Endoplasmic reticulum membrane</location>
    </subcellularLocation>
</comment>
<evidence type="ECO:0000256" key="2">
    <source>
        <dbReference type="ARBA" id="ARBA00004586"/>
    </source>
</evidence>
<dbReference type="InterPro" id="IPR036424">
    <property type="entry name" value="UPP_synth-like_sf"/>
</dbReference>
<protein>
    <recommendedName>
        <fullName evidence="5">ditrans,polycis-polyprenyl diphosphate synthase [(2E,6E)-farnesyldiphosphate specific]</fullName>
        <ecNumber evidence="5">2.5.1.87</ecNumber>
    </recommendedName>
</protein>
<evidence type="ECO:0000256" key="8">
    <source>
        <dbReference type="ARBA" id="ARBA00022824"/>
    </source>
</evidence>
<evidence type="ECO:0000256" key="11">
    <source>
        <dbReference type="ARBA" id="ARBA00023136"/>
    </source>
</evidence>
<sequence length="273" mass="30841">MRERKQPKENRPMDLGVQIRMVFVPVAHVLSIDYICKVVLRILWHCVHLVVSIWYFVLRMVQMLQSHIISSGLLVKYKSLDLSNLHYLAVVVDSEEAQHTSRILKLLSWLASIGVKHVSLYDMDGVLKESKGIIFEKLGCKRTWEEVDEKISLLEGKPMKLEFVSSCDGKEGAAKAASFLFSKYLKAANSHGNQEGLIITEPDMTNALKAVGCGGPEPDILLIYGPVRCHLGFPAWRLRYTEFVHMGPLKSMSYGSVIKAIHKFTKVHQNYGS</sequence>
<gene>
    <name evidence="15" type="primary">LOC104595726</name>
</gene>
<dbReference type="KEGG" id="nnu:104595726"/>
<dbReference type="OrthoDB" id="19639at2759"/>
<evidence type="ECO:0000256" key="1">
    <source>
        <dbReference type="ARBA" id="ARBA00001946"/>
    </source>
</evidence>
<keyword evidence="6" id="KW-0808">Transferase</keyword>
<dbReference type="SUPFAM" id="SSF64005">
    <property type="entry name" value="Undecaprenyl diphosphate synthase"/>
    <property type="match status" value="1"/>
</dbReference>
<dbReference type="GO" id="GO:0045547">
    <property type="term" value="F:ditrans,polycis-polyprenyl diphosphate synthase [(2E,6E)-farnesyl diphosphate specific] activity"/>
    <property type="evidence" value="ECO:0007669"/>
    <property type="project" value="UniProtKB-EC"/>
</dbReference>
<dbReference type="GO" id="GO:1904423">
    <property type="term" value="C:dehydrodolichyl diphosphate synthase complex"/>
    <property type="evidence" value="ECO:0000318"/>
    <property type="project" value="GO_Central"/>
</dbReference>
<dbReference type="PANTHER" id="PTHR21528:SF0">
    <property type="entry name" value="DEHYDRODOLICHYL DIPHOSPHATE SYNTHASE COMPLEX SUBUNIT NUS1"/>
    <property type="match status" value="1"/>
</dbReference>
<keyword evidence="10 13" id="KW-1133">Transmembrane helix</keyword>
<keyword evidence="11 13" id="KW-0472">Membrane</keyword>